<dbReference type="PANTHER" id="PTHR46264:SF4">
    <property type="entry name" value="TYROSINE--TRNA LIGASE, CYTOPLASMIC"/>
    <property type="match status" value="1"/>
</dbReference>
<dbReference type="InterPro" id="IPR002305">
    <property type="entry name" value="aa-tRNA-synth_Ic"/>
</dbReference>
<feature type="compositionally biased region" description="Basic and acidic residues" evidence="13">
    <location>
        <begin position="367"/>
        <end position="377"/>
    </location>
</feature>
<dbReference type="InterPro" id="IPR050489">
    <property type="entry name" value="Tyr-tRNA_synthase"/>
</dbReference>
<reference evidence="14 15" key="1">
    <citation type="journal article" date="2011" name="Science">
        <title>Comparative functional genomics of the fission yeasts.</title>
        <authorList>
            <person name="Rhind N."/>
            <person name="Chen Z."/>
            <person name="Yassour M."/>
            <person name="Thompson D.A."/>
            <person name="Haas B.J."/>
            <person name="Habib N."/>
            <person name="Wapinski I."/>
            <person name="Roy S."/>
            <person name="Lin M.F."/>
            <person name="Heiman D.I."/>
            <person name="Young S.K."/>
            <person name="Furuya K."/>
            <person name="Guo Y."/>
            <person name="Pidoux A."/>
            <person name="Chen H.M."/>
            <person name="Robbertse B."/>
            <person name="Goldberg J.M."/>
            <person name="Aoki K."/>
            <person name="Bayne E.H."/>
            <person name="Berlin A.M."/>
            <person name="Desjardins C.A."/>
            <person name="Dobbs E."/>
            <person name="Dukaj L."/>
            <person name="Fan L."/>
            <person name="FitzGerald M.G."/>
            <person name="French C."/>
            <person name="Gujja S."/>
            <person name="Hansen K."/>
            <person name="Keifenheim D."/>
            <person name="Levin J.Z."/>
            <person name="Mosher R.A."/>
            <person name="Mueller C.A."/>
            <person name="Pfiffner J."/>
            <person name="Priest M."/>
            <person name="Russ C."/>
            <person name="Smialowska A."/>
            <person name="Swoboda P."/>
            <person name="Sykes S.M."/>
            <person name="Vaughn M."/>
            <person name="Vengrova S."/>
            <person name="Yoder R."/>
            <person name="Zeng Q."/>
            <person name="Allshire R."/>
            <person name="Baulcombe D."/>
            <person name="Birren B.W."/>
            <person name="Brown W."/>
            <person name="Ekwall K."/>
            <person name="Kellis M."/>
            <person name="Leatherwood J."/>
            <person name="Levin H."/>
            <person name="Margalit H."/>
            <person name="Martienssen R."/>
            <person name="Nieduszynski C.A."/>
            <person name="Spatafora J.W."/>
            <person name="Friedman N."/>
            <person name="Dalgaard J.Z."/>
            <person name="Baumann P."/>
            <person name="Niki H."/>
            <person name="Regev A."/>
            <person name="Nusbaum C."/>
        </authorList>
    </citation>
    <scope>NUCLEOTIDE SEQUENCE [LARGE SCALE GENOMIC DNA]</scope>
    <source>
        <strain evidence="15">yFS286</strain>
    </source>
</reference>
<dbReference type="PRINTS" id="PR01040">
    <property type="entry name" value="TRNASYNTHTYR"/>
</dbReference>
<dbReference type="GO" id="GO:0005634">
    <property type="term" value="C:nucleus"/>
    <property type="evidence" value="ECO:0007669"/>
    <property type="project" value="EnsemblFungi"/>
</dbReference>
<dbReference type="GO" id="GO:0006437">
    <property type="term" value="P:tyrosyl-tRNA aminoacylation"/>
    <property type="evidence" value="ECO:0007669"/>
    <property type="project" value="EnsemblFungi"/>
</dbReference>
<comment type="subcellular location">
    <subcellularLocation>
        <location evidence="1">Cytoplasm</location>
    </subcellularLocation>
</comment>
<evidence type="ECO:0000256" key="3">
    <source>
        <dbReference type="ARBA" id="ARBA00013160"/>
    </source>
</evidence>
<feature type="region of interest" description="Disordered" evidence="13">
    <location>
        <begin position="347"/>
        <end position="402"/>
    </location>
</feature>
<evidence type="ECO:0000256" key="11">
    <source>
        <dbReference type="ARBA" id="ARBA00048248"/>
    </source>
</evidence>
<dbReference type="EMBL" id="KE503207">
    <property type="protein sequence ID" value="EPX71914.1"/>
    <property type="molecule type" value="Genomic_DNA"/>
</dbReference>
<feature type="compositionally biased region" description="Basic and acidic residues" evidence="13">
    <location>
        <begin position="391"/>
        <end position="402"/>
    </location>
</feature>
<dbReference type="InterPro" id="IPR014729">
    <property type="entry name" value="Rossmann-like_a/b/a_fold"/>
</dbReference>
<keyword evidence="5 12" id="KW-0436">Ligase</keyword>
<evidence type="ECO:0000256" key="13">
    <source>
        <dbReference type="SAM" id="MobiDB-lite"/>
    </source>
</evidence>
<dbReference type="VEuPathDB" id="FungiDB:SOCG_03850"/>
<dbReference type="OrthoDB" id="197206at2759"/>
<keyword evidence="6 12" id="KW-0547">Nucleotide-binding</keyword>
<dbReference type="GO" id="GO:0004831">
    <property type="term" value="F:tyrosine-tRNA ligase activity"/>
    <property type="evidence" value="ECO:0007669"/>
    <property type="project" value="UniProtKB-EC"/>
</dbReference>
<dbReference type="EC" id="6.1.1.1" evidence="3 12"/>
<dbReference type="CDD" id="cd00805">
    <property type="entry name" value="TyrRS_core"/>
    <property type="match status" value="1"/>
</dbReference>
<evidence type="ECO:0000256" key="7">
    <source>
        <dbReference type="ARBA" id="ARBA00022840"/>
    </source>
</evidence>
<evidence type="ECO:0000256" key="6">
    <source>
        <dbReference type="ARBA" id="ARBA00022741"/>
    </source>
</evidence>
<evidence type="ECO:0000256" key="5">
    <source>
        <dbReference type="ARBA" id="ARBA00022598"/>
    </source>
</evidence>
<protein>
    <recommendedName>
        <fullName evidence="3 12">Tyrosine--tRNA ligase</fullName>
        <ecNumber evidence="3 12">6.1.1.1</ecNumber>
    </recommendedName>
    <alternativeName>
        <fullName evidence="10 12">Tyrosyl-tRNA synthetase</fullName>
    </alternativeName>
</protein>
<evidence type="ECO:0000313" key="15">
    <source>
        <dbReference type="Proteomes" id="UP000016088"/>
    </source>
</evidence>
<keyword evidence="8 12" id="KW-0648">Protein biosynthesis</keyword>
<dbReference type="AlphaFoldDB" id="S9RCS6"/>
<dbReference type="GO" id="GO:1990825">
    <property type="term" value="F:sequence-specific mRNA binding"/>
    <property type="evidence" value="ECO:0007669"/>
    <property type="project" value="EnsemblFungi"/>
</dbReference>
<feature type="compositionally biased region" description="Basic residues" evidence="13">
    <location>
        <begin position="353"/>
        <end position="366"/>
    </location>
</feature>
<proteinExistence type="inferred from homology"/>
<comment type="catalytic activity">
    <reaction evidence="11 12">
        <text>tRNA(Tyr) + L-tyrosine + ATP = L-tyrosyl-tRNA(Tyr) + AMP + diphosphate + H(+)</text>
        <dbReference type="Rhea" id="RHEA:10220"/>
        <dbReference type="Rhea" id="RHEA-COMP:9706"/>
        <dbReference type="Rhea" id="RHEA-COMP:9707"/>
        <dbReference type="ChEBI" id="CHEBI:15378"/>
        <dbReference type="ChEBI" id="CHEBI:30616"/>
        <dbReference type="ChEBI" id="CHEBI:33019"/>
        <dbReference type="ChEBI" id="CHEBI:58315"/>
        <dbReference type="ChEBI" id="CHEBI:78442"/>
        <dbReference type="ChEBI" id="CHEBI:78536"/>
        <dbReference type="ChEBI" id="CHEBI:456215"/>
        <dbReference type="EC" id="6.1.1.1"/>
    </reaction>
</comment>
<evidence type="ECO:0000256" key="4">
    <source>
        <dbReference type="ARBA" id="ARBA00022490"/>
    </source>
</evidence>
<comment type="similarity">
    <text evidence="2 12">Belongs to the class-I aminoacyl-tRNA synthetase family.</text>
</comment>
<name>S9RCS6_SCHOY</name>
<dbReference type="Gene3D" id="1.10.240.10">
    <property type="entry name" value="Tyrosyl-Transfer RNA Synthetase"/>
    <property type="match status" value="1"/>
</dbReference>
<feature type="compositionally biased region" description="Low complexity" evidence="13">
    <location>
        <begin position="380"/>
        <end position="389"/>
    </location>
</feature>
<evidence type="ECO:0000256" key="10">
    <source>
        <dbReference type="ARBA" id="ARBA00033323"/>
    </source>
</evidence>
<sequence>MALSVDEKYELITRNLQEVIGGDAIREILKERDLSLYFGTAPTGRPHCGYFVPLMKLADFLRAGVHVKVLLADVHAFLDNMKAPMELVQHRVRYYELVVKAILKSVNVPIEKLEFIVGSSFQLKEDYALDNFRACAVTTEHDAMRAGAEVVKQVASPLLSSLMYPGMQALDEQYLNVDVQFGGIDQRKIFVLAEKLLPMMGYKKRSHLMSPMVPSMTGGKMSASAGANAKIDLLDEPNVVKKKVRSAFCEPGVVEDNGCLAFLKHVSFPSMKMRGEKEFIIDRPEKYGGKIVFTSYEELEKAYVEQTLAPQDLKDGLQASINNLLASVQAELKAYADMEGLVKLAYPDPKDAKKAKKDKKDKKKNAKKDNVEKKPEAEQADSPAAAAPESTQEKPVEEAKQA</sequence>
<dbReference type="InterPro" id="IPR002307">
    <property type="entry name" value="Tyr-tRNA-ligase"/>
</dbReference>
<evidence type="ECO:0000256" key="8">
    <source>
        <dbReference type="ARBA" id="ARBA00022917"/>
    </source>
</evidence>
<keyword evidence="7 12" id="KW-0067">ATP-binding</keyword>
<keyword evidence="9 12" id="KW-0030">Aminoacyl-tRNA synthetase</keyword>
<keyword evidence="15" id="KW-1185">Reference proteome</keyword>
<evidence type="ECO:0000256" key="12">
    <source>
        <dbReference type="RuleBase" id="RU361234"/>
    </source>
</evidence>
<keyword evidence="4" id="KW-0963">Cytoplasm</keyword>
<dbReference type="HOGENOM" id="CLU_035267_0_1_1"/>
<dbReference type="GO" id="GO:0005737">
    <property type="term" value="C:cytoplasm"/>
    <property type="evidence" value="ECO:0007669"/>
    <property type="project" value="UniProtKB-SubCell"/>
</dbReference>
<dbReference type="Gene3D" id="3.40.50.620">
    <property type="entry name" value="HUPs"/>
    <property type="match status" value="1"/>
</dbReference>
<dbReference type="eggNOG" id="KOG2144">
    <property type="taxonomic scope" value="Eukaryota"/>
</dbReference>
<dbReference type="NCBIfam" id="NF006330">
    <property type="entry name" value="PRK08560.1"/>
    <property type="match status" value="1"/>
</dbReference>
<evidence type="ECO:0000256" key="1">
    <source>
        <dbReference type="ARBA" id="ARBA00004496"/>
    </source>
</evidence>
<evidence type="ECO:0000313" key="14">
    <source>
        <dbReference type="EMBL" id="EPX71914.1"/>
    </source>
</evidence>
<dbReference type="Proteomes" id="UP000016088">
    <property type="component" value="Unassembled WGS sequence"/>
</dbReference>
<dbReference type="Pfam" id="PF00579">
    <property type="entry name" value="tRNA-synt_1b"/>
    <property type="match status" value="1"/>
</dbReference>
<dbReference type="PANTHER" id="PTHR46264">
    <property type="entry name" value="TYROSINE-TRNA LIGASE"/>
    <property type="match status" value="1"/>
</dbReference>
<evidence type="ECO:0000256" key="2">
    <source>
        <dbReference type="ARBA" id="ARBA00005594"/>
    </source>
</evidence>
<dbReference type="PIRSF" id="PIRSF006588">
    <property type="entry name" value="TyrRS_arch_euk"/>
    <property type="match status" value="1"/>
</dbReference>
<dbReference type="OMA" id="AWINDKG"/>
<dbReference type="InterPro" id="IPR023617">
    <property type="entry name" value="Tyr-tRNA-ligase_arc/euk-type"/>
</dbReference>
<dbReference type="NCBIfam" id="TIGR00234">
    <property type="entry name" value="tyrS"/>
    <property type="match status" value="1"/>
</dbReference>
<dbReference type="GO" id="GO:0005524">
    <property type="term" value="F:ATP binding"/>
    <property type="evidence" value="ECO:0007669"/>
    <property type="project" value="UniProtKB-KW"/>
</dbReference>
<gene>
    <name evidence="14" type="ORF">SOCG_03850</name>
</gene>
<dbReference type="SUPFAM" id="SSF52374">
    <property type="entry name" value="Nucleotidylyl transferase"/>
    <property type="match status" value="1"/>
</dbReference>
<dbReference type="FunFam" id="3.40.50.620:FF:000040">
    <property type="entry name" value="Tyrosine--tRNA ligase"/>
    <property type="match status" value="1"/>
</dbReference>
<accession>S9RCS6</accession>
<dbReference type="GeneID" id="25032818"/>
<dbReference type="RefSeq" id="XP_013019214.1">
    <property type="nucleotide sequence ID" value="XM_013163760.1"/>
</dbReference>
<evidence type="ECO:0000256" key="9">
    <source>
        <dbReference type="ARBA" id="ARBA00023146"/>
    </source>
</evidence>
<organism evidence="14 15">
    <name type="scientific">Schizosaccharomyces octosporus (strain yFS286)</name>
    <name type="common">Fission yeast</name>
    <name type="synonym">Octosporomyces octosporus</name>
    <dbReference type="NCBI Taxonomy" id="483514"/>
    <lineage>
        <taxon>Eukaryota</taxon>
        <taxon>Fungi</taxon>
        <taxon>Dikarya</taxon>
        <taxon>Ascomycota</taxon>
        <taxon>Taphrinomycotina</taxon>
        <taxon>Schizosaccharomycetes</taxon>
        <taxon>Schizosaccharomycetales</taxon>
        <taxon>Schizosaccharomycetaceae</taxon>
        <taxon>Schizosaccharomyces</taxon>
    </lineage>
</organism>